<organism evidence="1 2">
    <name type="scientific">Halobium palmae</name>
    <dbReference type="NCBI Taxonomy" id="1776492"/>
    <lineage>
        <taxon>Archaea</taxon>
        <taxon>Methanobacteriati</taxon>
        <taxon>Methanobacteriota</taxon>
        <taxon>Stenosarchaea group</taxon>
        <taxon>Halobacteria</taxon>
        <taxon>Halobacteriales</taxon>
        <taxon>Haloferacaceae</taxon>
        <taxon>Halobium</taxon>
    </lineage>
</organism>
<reference evidence="1 2" key="1">
    <citation type="journal article" date="2019" name="Int. J. Syst. Evol. Microbiol.">
        <title>The Global Catalogue of Microorganisms (GCM) 10K type strain sequencing project: providing services to taxonomists for standard genome sequencing and annotation.</title>
        <authorList>
            <consortium name="The Broad Institute Genomics Platform"/>
            <consortium name="The Broad Institute Genome Sequencing Center for Infectious Disease"/>
            <person name="Wu L."/>
            <person name="Ma J."/>
        </authorList>
    </citation>
    <scope>NUCLEOTIDE SEQUENCE [LARGE SCALE GENOMIC DNA]</scope>
    <source>
        <strain evidence="1 2">NBRC 111368</strain>
    </source>
</reference>
<proteinExistence type="predicted"/>
<dbReference type="EMBL" id="JBHSWU010000068">
    <property type="protein sequence ID" value="MFC6723917.1"/>
    <property type="molecule type" value="Genomic_DNA"/>
</dbReference>
<name>A0ABD5RXE1_9EURY</name>
<protein>
    <recommendedName>
        <fullName evidence="3">Replication protein</fullName>
    </recommendedName>
</protein>
<keyword evidence="2" id="KW-1185">Reference proteome</keyword>
<sequence length="166" mass="19004">MGFDSPKTVVLETTETFDKPIEARRSLKEKAEKFLRRKIGGKRLKEHWHKGIWGIHVHEQEHLDKAPDYQAHAHLCVDGDDIEKDKLNERWDYQGCGEAKIGSVVPQNDNNLSMAVRRFGMYVRCKSKRVPEGGTDGDDNPPMTPKAKVDYALALENKGAYWQWGL</sequence>
<evidence type="ECO:0000313" key="2">
    <source>
        <dbReference type="Proteomes" id="UP001596328"/>
    </source>
</evidence>
<dbReference type="AlphaFoldDB" id="A0ABD5RXE1"/>
<gene>
    <name evidence="1" type="ORF">ACFQE1_05925</name>
</gene>
<accession>A0ABD5RXE1</accession>
<evidence type="ECO:0008006" key="3">
    <source>
        <dbReference type="Google" id="ProtNLM"/>
    </source>
</evidence>
<comment type="caution">
    <text evidence="1">The sequence shown here is derived from an EMBL/GenBank/DDBJ whole genome shotgun (WGS) entry which is preliminary data.</text>
</comment>
<dbReference type="Proteomes" id="UP001596328">
    <property type="component" value="Unassembled WGS sequence"/>
</dbReference>
<evidence type="ECO:0000313" key="1">
    <source>
        <dbReference type="EMBL" id="MFC6723917.1"/>
    </source>
</evidence>